<dbReference type="InterPro" id="IPR006652">
    <property type="entry name" value="Kelch_1"/>
</dbReference>
<name>A0AA40CAC2_9PEZI</name>
<dbReference type="SUPFAM" id="SSF50965">
    <property type="entry name" value="Galactose oxidase, central domain"/>
    <property type="match status" value="1"/>
</dbReference>
<evidence type="ECO:0000313" key="2">
    <source>
        <dbReference type="Proteomes" id="UP001174934"/>
    </source>
</evidence>
<dbReference type="SMART" id="SM00612">
    <property type="entry name" value="Kelch"/>
    <property type="match status" value="5"/>
</dbReference>
<proteinExistence type="predicted"/>
<dbReference type="InterPro" id="IPR011043">
    <property type="entry name" value="Gal_Oxase/kelch_b-propeller"/>
</dbReference>
<accession>A0AA40CAC2</accession>
<dbReference type="Gene3D" id="2.120.10.80">
    <property type="entry name" value="Kelch-type beta propeller"/>
    <property type="match status" value="2"/>
</dbReference>
<comment type="caution">
    <text evidence="1">The sequence shown here is derived from an EMBL/GenBank/DDBJ whole genome shotgun (WGS) entry which is preliminary data.</text>
</comment>
<dbReference type="EMBL" id="JAULSR010000002">
    <property type="protein sequence ID" value="KAK0630334.1"/>
    <property type="molecule type" value="Genomic_DNA"/>
</dbReference>
<evidence type="ECO:0000313" key="1">
    <source>
        <dbReference type="EMBL" id="KAK0630334.1"/>
    </source>
</evidence>
<protein>
    <recommendedName>
        <fullName evidence="3">Galactose oxidase</fullName>
    </recommendedName>
</protein>
<sequence>MLAIAGLAVADKSFNHHNETLRCGNNSTIPHDHNGTWVDLAPIASGPRQEHVSFFIPPATIGILGGVLPPTFDTTNEMDLYDITTNTWRTGAPLPLVINHGNAVTVNGKVYVLGGLSPNASGVWVAEGNCYLYDPTADAWSSLPPMPAGTERGSTANGVHNGVVYQAGGMTVLDLSPGGIQNSLTNVTAYDTVSGQWLDLPAAARYLPAPRDHVGGVVIGHTFYVLGGRDNGQFNVRDTVFALDLTKLEDGWVTKAARMPTARGGLVAAAVGRKVYTFGGEGNTDEGSRGVFNNTEVYNTETDSWEELVAMTVPRHGTSGVAVKGAVFIPGGGVQSGGDPTDYFDMFLV</sequence>
<gene>
    <name evidence="1" type="ORF">B0T17DRAFT_589889</name>
</gene>
<evidence type="ECO:0008006" key="3">
    <source>
        <dbReference type="Google" id="ProtNLM"/>
    </source>
</evidence>
<dbReference type="InterPro" id="IPR015915">
    <property type="entry name" value="Kelch-typ_b-propeller"/>
</dbReference>
<dbReference type="AlphaFoldDB" id="A0AA40CAC2"/>
<organism evidence="1 2">
    <name type="scientific">Bombardia bombarda</name>
    <dbReference type="NCBI Taxonomy" id="252184"/>
    <lineage>
        <taxon>Eukaryota</taxon>
        <taxon>Fungi</taxon>
        <taxon>Dikarya</taxon>
        <taxon>Ascomycota</taxon>
        <taxon>Pezizomycotina</taxon>
        <taxon>Sordariomycetes</taxon>
        <taxon>Sordariomycetidae</taxon>
        <taxon>Sordariales</taxon>
        <taxon>Lasiosphaeriaceae</taxon>
        <taxon>Bombardia</taxon>
    </lineage>
</organism>
<dbReference type="PANTHER" id="PTHR45632">
    <property type="entry name" value="LD33804P"/>
    <property type="match status" value="1"/>
</dbReference>
<dbReference type="Pfam" id="PF24681">
    <property type="entry name" value="Kelch_KLHDC2_KLHL20_DRC7"/>
    <property type="match status" value="1"/>
</dbReference>
<keyword evidence="2" id="KW-1185">Reference proteome</keyword>
<dbReference type="Pfam" id="PF01344">
    <property type="entry name" value="Kelch_1"/>
    <property type="match status" value="1"/>
</dbReference>
<reference evidence="1" key="1">
    <citation type="submission" date="2023-06" db="EMBL/GenBank/DDBJ databases">
        <title>Genome-scale phylogeny and comparative genomics of the fungal order Sordariales.</title>
        <authorList>
            <consortium name="Lawrence Berkeley National Laboratory"/>
            <person name="Hensen N."/>
            <person name="Bonometti L."/>
            <person name="Westerberg I."/>
            <person name="Brannstrom I.O."/>
            <person name="Guillou S."/>
            <person name="Cros-Aarteil S."/>
            <person name="Calhoun S."/>
            <person name="Haridas S."/>
            <person name="Kuo A."/>
            <person name="Mondo S."/>
            <person name="Pangilinan J."/>
            <person name="Riley R."/>
            <person name="LaButti K."/>
            <person name="Andreopoulos B."/>
            <person name="Lipzen A."/>
            <person name="Chen C."/>
            <person name="Yanf M."/>
            <person name="Daum C."/>
            <person name="Ng V."/>
            <person name="Clum A."/>
            <person name="Steindorff A."/>
            <person name="Ohm R."/>
            <person name="Martin F."/>
            <person name="Silar P."/>
            <person name="Natvig D."/>
            <person name="Lalanne C."/>
            <person name="Gautier V."/>
            <person name="Ament-velasquez S.L."/>
            <person name="Kruys A."/>
            <person name="Hutchinson M.I."/>
            <person name="Powell A.J."/>
            <person name="Barry K."/>
            <person name="Miller A.N."/>
            <person name="Grigoriev I.V."/>
            <person name="Debuchy R."/>
            <person name="Gladieux P."/>
            <person name="Thoren M.H."/>
            <person name="Johannesson H."/>
        </authorList>
    </citation>
    <scope>NUCLEOTIDE SEQUENCE</scope>
    <source>
        <strain evidence="1">SMH3391-2</strain>
    </source>
</reference>
<dbReference type="Proteomes" id="UP001174934">
    <property type="component" value="Unassembled WGS sequence"/>
</dbReference>